<comment type="caution">
    <text evidence="2">The sequence shown here is derived from an EMBL/GenBank/DDBJ whole genome shotgun (WGS) entry which is preliminary data.</text>
</comment>
<dbReference type="AlphaFoldDB" id="A0AAV3U0C1"/>
<dbReference type="Proteomes" id="UP001409585">
    <property type="component" value="Unassembled WGS sequence"/>
</dbReference>
<proteinExistence type="predicted"/>
<organism evidence="2 3">
    <name type="scientific">Halioxenophilus aromaticivorans</name>
    <dbReference type="NCBI Taxonomy" id="1306992"/>
    <lineage>
        <taxon>Bacteria</taxon>
        <taxon>Pseudomonadati</taxon>
        <taxon>Pseudomonadota</taxon>
        <taxon>Gammaproteobacteria</taxon>
        <taxon>Alteromonadales</taxon>
        <taxon>Alteromonadaceae</taxon>
        <taxon>Halioxenophilus</taxon>
    </lineage>
</organism>
<name>A0AAV3U0C1_9ALTE</name>
<evidence type="ECO:0000313" key="3">
    <source>
        <dbReference type="Proteomes" id="UP001409585"/>
    </source>
</evidence>
<evidence type="ECO:0000313" key="2">
    <source>
        <dbReference type="EMBL" id="GAA4935991.1"/>
    </source>
</evidence>
<dbReference type="RefSeq" id="WP_345418609.1">
    <property type="nucleotide sequence ID" value="NZ_AP031496.1"/>
</dbReference>
<sequence>MTSQTAFETEIASLLIEALDLEDKSAQDINPTEPLFGEGLGLDSIDALEIALAISQKYGIQMKAEEEQTKEAFYNLQSLCAFIEQRR</sequence>
<dbReference type="Gene3D" id="1.10.1200.10">
    <property type="entry name" value="ACP-like"/>
    <property type="match status" value="1"/>
</dbReference>
<dbReference type="NCBIfam" id="NF006617">
    <property type="entry name" value="PRK09184.1"/>
    <property type="match status" value="1"/>
</dbReference>
<accession>A0AAV3U0C1</accession>
<reference evidence="3" key="1">
    <citation type="journal article" date="2019" name="Int. J. Syst. Evol. Microbiol.">
        <title>The Global Catalogue of Microorganisms (GCM) 10K type strain sequencing project: providing services to taxonomists for standard genome sequencing and annotation.</title>
        <authorList>
            <consortium name="The Broad Institute Genomics Platform"/>
            <consortium name="The Broad Institute Genome Sequencing Center for Infectious Disease"/>
            <person name="Wu L."/>
            <person name="Ma J."/>
        </authorList>
    </citation>
    <scope>NUCLEOTIDE SEQUENCE [LARGE SCALE GENOMIC DNA]</scope>
    <source>
        <strain evidence="3">JCM 19134</strain>
    </source>
</reference>
<feature type="domain" description="Carrier" evidence="1">
    <location>
        <begin position="5"/>
        <end position="87"/>
    </location>
</feature>
<dbReference type="EMBL" id="BAABLX010000007">
    <property type="protein sequence ID" value="GAA4935991.1"/>
    <property type="molecule type" value="Genomic_DNA"/>
</dbReference>
<dbReference type="InterPro" id="IPR009081">
    <property type="entry name" value="PP-bd_ACP"/>
</dbReference>
<gene>
    <name evidence="2" type="primary">xanC</name>
    <name evidence="2" type="ORF">GCM10025791_12080</name>
</gene>
<keyword evidence="3" id="KW-1185">Reference proteome</keyword>
<dbReference type="InterPro" id="IPR036736">
    <property type="entry name" value="ACP-like_sf"/>
</dbReference>
<dbReference type="Pfam" id="PF00550">
    <property type="entry name" value="PP-binding"/>
    <property type="match status" value="1"/>
</dbReference>
<dbReference type="SUPFAM" id="SSF47336">
    <property type="entry name" value="ACP-like"/>
    <property type="match status" value="1"/>
</dbReference>
<dbReference type="PROSITE" id="PS50075">
    <property type="entry name" value="CARRIER"/>
    <property type="match status" value="1"/>
</dbReference>
<evidence type="ECO:0000259" key="1">
    <source>
        <dbReference type="PROSITE" id="PS50075"/>
    </source>
</evidence>
<protein>
    <submittedName>
        <fullName evidence="2">Xanthomonadin biosynthesis acyl carrier protein XanC</fullName>
    </submittedName>
</protein>